<dbReference type="InterPro" id="IPR013749">
    <property type="entry name" value="PM/HMP-P_kinase-1"/>
</dbReference>
<name>Q2FLY4_METHJ</name>
<evidence type="ECO:0000256" key="2">
    <source>
        <dbReference type="ARBA" id="ARBA00022741"/>
    </source>
</evidence>
<keyword evidence="2" id="KW-0547">Nucleotide-binding</keyword>
<dbReference type="GeneID" id="3922782"/>
<dbReference type="PANTHER" id="PTHR20858:SF17">
    <property type="entry name" value="HYDROXYMETHYLPYRIMIDINE_PHOSPHOMETHYLPYRIMIDINE KINASE THI20-RELATED"/>
    <property type="match status" value="1"/>
</dbReference>
<dbReference type="NCBIfam" id="TIGR00097">
    <property type="entry name" value="HMP-P_kinase"/>
    <property type="match status" value="1"/>
</dbReference>
<dbReference type="EnsemblBacteria" id="ABD40889">
    <property type="protein sequence ID" value="ABD40889"/>
    <property type="gene ID" value="Mhun_1140"/>
</dbReference>
<keyword evidence="3 6" id="KW-0418">Kinase</keyword>
<reference evidence="7" key="1">
    <citation type="journal article" date="2016" name="Stand. Genomic Sci.">
        <title>Complete genome sequence of Methanospirillum hungatei type strain JF1.</title>
        <authorList>
            <person name="Gunsalus R.P."/>
            <person name="Cook L.E."/>
            <person name="Crable B."/>
            <person name="Rohlin L."/>
            <person name="McDonald E."/>
            <person name="Mouttaki H."/>
            <person name="Sieber J.R."/>
            <person name="Poweleit N."/>
            <person name="Zhou H."/>
            <person name="Lapidus A.L."/>
            <person name="Daligault H.E."/>
            <person name="Land M."/>
            <person name="Gilna P."/>
            <person name="Ivanova N."/>
            <person name="Kyrpides N."/>
            <person name="Culley D.E."/>
            <person name="McInerney M.J."/>
        </authorList>
    </citation>
    <scope>NUCLEOTIDE SEQUENCE [LARGE SCALE GENOMIC DNA]</scope>
    <source>
        <strain evidence="7">ATCC 27890 / DSM 864 / NBRC 100397 / JF-1</strain>
    </source>
</reference>
<dbReference type="InParanoid" id="Q2FLY4"/>
<dbReference type="GO" id="GO:0005829">
    <property type="term" value="C:cytosol"/>
    <property type="evidence" value="ECO:0007669"/>
    <property type="project" value="TreeGrafter"/>
</dbReference>
<evidence type="ECO:0000313" key="7">
    <source>
        <dbReference type="Proteomes" id="UP000001941"/>
    </source>
</evidence>
<evidence type="ECO:0000313" key="6">
    <source>
        <dbReference type="EMBL" id="ABD40889.1"/>
    </source>
</evidence>
<proteinExistence type="predicted"/>
<dbReference type="PANTHER" id="PTHR20858">
    <property type="entry name" value="PHOSPHOMETHYLPYRIMIDINE KINASE"/>
    <property type="match status" value="1"/>
</dbReference>
<dbReference type="Gene3D" id="3.40.1190.20">
    <property type="match status" value="1"/>
</dbReference>
<dbReference type="eggNOG" id="arCOG00020">
    <property type="taxonomic scope" value="Archaea"/>
</dbReference>
<evidence type="ECO:0000256" key="1">
    <source>
        <dbReference type="ARBA" id="ARBA00022679"/>
    </source>
</evidence>
<dbReference type="InterPro" id="IPR004399">
    <property type="entry name" value="HMP/HMP-P_kinase_dom"/>
</dbReference>
<dbReference type="STRING" id="323259.Mhun_1140"/>
<dbReference type="SUPFAM" id="SSF53613">
    <property type="entry name" value="Ribokinase-like"/>
    <property type="match status" value="1"/>
</dbReference>
<dbReference type="HOGENOM" id="CLU_020520_0_0_2"/>
<dbReference type="EC" id="2.7.4.7" evidence="6"/>
<protein>
    <submittedName>
        <fullName evidence="6">Phosphomethylpyrimidine kinase</fullName>
        <ecNumber evidence="6">2.7.4.7</ecNumber>
    </submittedName>
</protein>
<dbReference type="EMBL" id="CP000254">
    <property type="protein sequence ID" value="ABD40889.1"/>
    <property type="molecule type" value="Genomic_DNA"/>
</dbReference>
<dbReference type="KEGG" id="mhu:Mhun_1140"/>
<sequence>MTFQFPAALTIAGSDPSGGAGIQMDLKTFAKTGVWGMAVITALTAQNAAQVTGSWPMDPEMVREQIIAVLEDLTPGAIKTGMLANTEIIKAVEETVPKDVPLVIDPVMISTSGYRLLNDDAICDICERLIPLAHLITPNIPEAEIISQMKIASDEDVILAGSKIMDLGAKQVLIKGGHGKGDDAIDYLIMKEGNISFRHTRLPYDVHGSGCCLSAAITGYIAQGFDDISCCKKAKDLVTFGIRHAYEGKNKHKMINP</sequence>
<feature type="domain" description="Pyridoxamine kinase/Phosphomethylpyrimidine kinase" evidence="5">
    <location>
        <begin position="15"/>
        <end position="254"/>
    </location>
</feature>
<keyword evidence="4" id="KW-0067">ATP-binding</keyword>
<dbReference type="FunCoup" id="Q2FLY4">
    <property type="interactions" value="95"/>
</dbReference>
<evidence type="ECO:0000256" key="3">
    <source>
        <dbReference type="ARBA" id="ARBA00022777"/>
    </source>
</evidence>
<organism evidence="6 7">
    <name type="scientific">Methanospirillum hungatei JF-1 (strain ATCC 27890 / DSM 864 / NBRC 100397 / JF-1)</name>
    <dbReference type="NCBI Taxonomy" id="323259"/>
    <lineage>
        <taxon>Archaea</taxon>
        <taxon>Methanobacteriati</taxon>
        <taxon>Methanobacteriota</taxon>
        <taxon>Stenosarchaea group</taxon>
        <taxon>Methanomicrobia</taxon>
        <taxon>Methanomicrobiales</taxon>
        <taxon>Methanospirillaceae</taxon>
        <taxon>Methanospirillum</taxon>
    </lineage>
</organism>
<evidence type="ECO:0000256" key="4">
    <source>
        <dbReference type="ARBA" id="ARBA00022840"/>
    </source>
</evidence>
<dbReference type="InterPro" id="IPR029056">
    <property type="entry name" value="Ribokinase-like"/>
</dbReference>
<evidence type="ECO:0000259" key="5">
    <source>
        <dbReference type="Pfam" id="PF08543"/>
    </source>
</evidence>
<dbReference type="OrthoDB" id="43786at2157"/>
<dbReference type="RefSeq" id="WP_011448167.1">
    <property type="nucleotide sequence ID" value="NC_007796.1"/>
</dbReference>
<dbReference type="GO" id="GO:0005524">
    <property type="term" value="F:ATP binding"/>
    <property type="evidence" value="ECO:0007669"/>
    <property type="project" value="UniProtKB-KW"/>
</dbReference>
<keyword evidence="1 6" id="KW-0808">Transferase</keyword>
<gene>
    <name evidence="6" type="ordered locus">Mhun_1140</name>
</gene>
<dbReference type="GO" id="GO:0009228">
    <property type="term" value="P:thiamine biosynthetic process"/>
    <property type="evidence" value="ECO:0007669"/>
    <property type="project" value="InterPro"/>
</dbReference>
<accession>Q2FLY4</accession>
<keyword evidence="7" id="KW-1185">Reference proteome</keyword>
<dbReference type="Proteomes" id="UP000001941">
    <property type="component" value="Chromosome"/>
</dbReference>
<dbReference type="CDD" id="cd01169">
    <property type="entry name" value="HMPP_kinase"/>
    <property type="match status" value="1"/>
</dbReference>
<dbReference type="GO" id="GO:0008902">
    <property type="term" value="F:hydroxymethylpyrimidine kinase activity"/>
    <property type="evidence" value="ECO:0007669"/>
    <property type="project" value="TreeGrafter"/>
</dbReference>
<dbReference type="AlphaFoldDB" id="Q2FLY4"/>
<dbReference type="GO" id="GO:0008972">
    <property type="term" value="F:phosphomethylpyrimidine kinase activity"/>
    <property type="evidence" value="ECO:0007669"/>
    <property type="project" value="UniProtKB-EC"/>
</dbReference>
<dbReference type="Pfam" id="PF08543">
    <property type="entry name" value="Phos_pyr_kin"/>
    <property type="match status" value="1"/>
</dbReference>
<dbReference type="FunFam" id="3.40.1190.20:FF:000003">
    <property type="entry name" value="Phosphomethylpyrimidine kinase ThiD"/>
    <property type="match status" value="1"/>
</dbReference>